<proteinExistence type="predicted"/>
<evidence type="ECO:0000313" key="4">
    <source>
        <dbReference type="EMBL" id="EPX62541.1"/>
    </source>
</evidence>
<dbReference type="Gene3D" id="3.30.2400.10">
    <property type="entry name" value="Major capsid protein gp5"/>
    <property type="match status" value="1"/>
</dbReference>
<evidence type="ECO:0000259" key="3">
    <source>
        <dbReference type="Pfam" id="PF05065"/>
    </source>
</evidence>
<organism evidence="4 5">
    <name type="scientific">Cystobacter fuscus (strain ATCC 25194 / DSM 2262 / NBRC 100088 / M29)</name>
    <dbReference type="NCBI Taxonomy" id="1242864"/>
    <lineage>
        <taxon>Bacteria</taxon>
        <taxon>Pseudomonadati</taxon>
        <taxon>Myxococcota</taxon>
        <taxon>Myxococcia</taxon>
        <taxon>Myxococcales</taxon>
        <taxon>Cystobacterineae</taxon>
        <taxon>Archangiaceae</taxon>
        <taxon>Cystobacter</taxon>
    </lineage>
</organism>
<gene>
    <name evidence="4" type="ORF">D187_008729</name>
</gene>
<dbReference type="Pfam" id="PF05065">
    <property type="entry name" value="Phage_capsid"/>
    <property type="match status" value="1"/>
</dbReference>
<dbReference type="eggNOG" id="COG4653">
    <property type="taxonomic scope" value="Bacteria"/>
</dbReference>
<feature type="region of interest" description="Disordered" evidence="2">
    <location>
        <begin position="40"/>
        <end position="59"/>
    </location>
</feature>
<protein>
    <recommendedName>
        <fullName evidence="3">Phage capsid-like C-terminal domain-containing protein</fullName>
    </recommendedName>
</protein>
<dbReference type="EMBL" id="ANAH02000007">
    <property type="protein sequence ID" value="EPX62541.1"/>
    <property type="molecule type" value="Genomic_DNA"/>
</dbReference>
<comment type="subcellular location">
    <subcellularLocation>
        <location evidence="1">Virion</location>
    </subcellularLocation>
</comment>
<dbReference type="InterPro" id="IPR024455">
    <property type="entry name" value="Phage_capsid"/>
</dbReference>
<comment type="caution">
    <text evidence="4">The sequence shown here is derived from an EMBL/GenBank/DDBJ whole genome shotgun (WGS) entry which is preliminary data.</text>
</comment>
<dbReference type="InterPro" id="IPR054612">
    <property type="entry name" value="Phage_capsid-like_C"/>
</dbReference>
<dbReference type="RefSeq" id="WP_020918020.1">
    <property type="nucleotide sequence ID" value="NZ_ANAH02000007.1"/>
</dbReference>
<sequence length="412" mass="43617">MKLTPEQQKYIDEQVAKQLKAKQKELNALISKGVADELAARPAAPAPAPAPSAGATPGERRKTLKQFFGLSAKASYLQAAAAGGHVNQTLADAAAKAATELGSRFAAKAEGPNGAVVTTGGALMSEEWSTDIIGMLRDVMVLQAAGVRVEAVHGSKKNLGKLNSGATAEFVEPGQSPTPSNIDTGMVILAPKKCMGLIEPTKDMLRDPSFLGSEATFTDDLLAAIGLKADLECLVGDGTGPRPLGLVRQIVAGNKFSLTVPITSANLASIITALDKAERLVRESKHTFQGAKPGWVMTSKTLMALKSLRDNAGWVFRQQLDQGMLNGYPFHVTDSTSGKGKGGKDFIIFGLWDTATFGMAFGGGEAPENGIIVEMSEPKFSQDLATFKGITYVDVKLRYNNTFAVIEELTFQ</sequence>
<feature type="domain" description="Phage capsid-like C-terminal" evidence="3">
    <location>
        <begin position="120"/>
        <end position="406"/>
    </location>
</feature>
<dbReference type="SUPFAM" id="SSF56563">
    <property type="entry name" value="Major capsid protein gp5"/>
    <property type="match status" value="1"/>
</dbReference>
<evidence type="ECO:0000256" key="1">
    <source>
        <dbReference type="ARBA" id="ARBA00004328"/>
    </source>
</evidence>
<name>S9PHL1_CYSF2</name>
<dbReference type="AlphaFoldDB" id="S9PHL1"/>
<dbReference type="NCBIfam" id="TIGR01554">
    <property type="entry name" value="major_cap_HK97"/>
    <property type="match status" value="1"/>
</dbReference>
<evidence type="ECO:0000256" key="2">
    <source>
        <dbReference type="SAM" id="MobiDB-lite"/>
    </source>
</evidence>
<keyword evidence="5" id="KW-1185">Reference proteome</keyword>
<dbReference type="Proteomes" id="UP000011682">
    <property type="component" value="Unassembled WGS sequence"/>
</dbReference>
<evidence type="ECO:0000313" key="5">
    <source>
        <dbReference type="Proteomes" id="UP000011682"/>
    </source>
</evidence>
<dbReference type="OrthoDB" id="5522724at2"/>
<accession>S9PHL1</accession>
<reference evidence="4" key="1">
    <citation type="submission" date="2013-05" db="EMBL/GenBank/DDBJ databases">
        <title>Genome assembly of Cystobacter fuscus DSM 2262.</title>
        <authorList>
            <person name="Sharma G."/>
            <person name="Khatri I."/>
            <person name="Kaur C."/>
            <person name="Mayilraj S."/>
            <person name="Subramanian S."/>
        </authorList>
    </citation>
    <scope>NUCLEOTIDE SEQUENCE [LARGE SCALE GENOMIC DNA]</scope>
    <source>
        <strain evidence="4">DSM 2262</strain>
    </source>
</reference>